<sequence length="107" mass="10656">MNPVVSPLESSVLAAPPSRDSIVPATLLSTELTAPPARDSIVPATPLSTELTAPLVWVPSASSTLLIILVNGLLGTKPSPAAGVVVSTSLLSSADGTWSGSSLASLL</sequence>
<protein>
    <submittedName>
        <fullName evidence="1">Uncharacterized protein</fullName>
    </submittedName>
</protein>
<proteinExistence type="predicted"/>
<dbReference type="EMBL" id="HBUF01296957">
    <property type="protein sequence ID" value="CAG6690330.1"/>
    <property type="molecule type" value="Transcribed_RNA"/>
</dbReference>
<evidence type="ECO:0000313" key="1">
    <source>
        <dbReference type="EMBL" id="CAG6690330.1"/>
    </source>
</evidence>
<dbReference type="AlphaFoldDB" id="A0A8D8TQE9"/>
<reference evidence="1" key="1">
    <citation type="submission" date="2021-05" db="EMBL/GenBank/DDBJ databases">
        <authorList>
            <person name="Alioto T."/>
            <person name="Alioto T."/>
            <person name="Gomez Garrido J."/>
        </authorList>
    </citation>
    <scope>NUCLEOTIDE SEQUENCE</scope>
</reference>
<organism evidence="1">
    <name type="scientific">Cacopsylla melanoneura</name>
    <dbReference type="NCBI Taxonomy" id="428564"/>
    <lineage>
        <taxon>Eukaryota</taxon>
        <taxon>Metazoa</taxon>
        <taxon>Ecdysozoa</taxon>
        <taxon>Arthropoda</taxon>
        <taxon>Hexapoda</taxon>
        <taxon>Insecta</taxon>
        <taxon>Pterygota</taxon>
        <taxon>Neoptera</taxon>
        <taxon>Paraneoptera</taxon>
        <taxon>Hemiptera</taxon>
        <taxon>Sternorrhyncha</taxon>
        <taxon>Psylloidea</taxon>
        <taxon>Psyllidae</taxon>
        <taxon>Psyllinae</taxon>
        <taxon>Cacopsylla</taxon>
    </lineage>
</organism>
<name>A0A8D8TQE9_9HEMI</name>
<accession>A0A8D8TQE9</accession>